<dbReference type="NCBIfam" id="TIGR03696">
    <property type="entry name" value="Rhs_assc_core"/>
    <property type="match status" value="1"/>
</dbReference>
<dbReference type="eggNOG" id="COG3209">
    <property type="taxonomic scope" value="Bacteria"/>
</dbReference>
<proteinExistence type="predicted"/>
<dbReference type="InterPro" id="IPR022385">
    <property type="entry name" value="Rhs_assc_core"/>
</dbReference>
<dbReference type="EMBL" id="BBLT01000020">
    <property type="protein sequence ID" value="GAL87795.1"/>
    <property type="molecule type" value="Genomic_DNA"/>
</dbReference>
<reference evidence="2 3" key="1">
    <citation type="submission" date="2014-09" db="EMBL/GenBank/DDBJ databases">
        <title>Sporocytophaga myxococcoides PG-01 genome sequencing.</title>
        <authorList>
            <person name="Liu L."/>
            <person name="Gao P.J."/>
            <person name="Chen G.J."/>
            <person name="Wang L.S."/>
        </authorList>
    </citation>
    <scope>NUCLEOTIDE SEQUENCE [LARGE SCALE GENOMIC DNA]</scope>
    <source>
        <strain evidence="2 3">PG-01</strain>
    </source>
</reference>
<accession>A0A098LLF7</accession>
<dbReference type="OrthoDB" id="976756at2"/>
<sequence>MTTAITDANPSSGTSGTWNGGNDGSYQETFKYDANGNILKLTRNGKLVTSGTTSPLAMDDLTYKYETIANGYTRNTNRLRSVSDAVGNGNYADDIDNQANNNYDYDEIGNLKSDVQEGIATIEWTVSGKISKVTRSSVSSKSDLEFKYDAQGNRLAKIEKPAATKGDASTWITTFYVRDASGNVMSTYEQKKTTTVQEFFLKEQSIYGSTRLGMVDLNKNITTLGAVSNSLFASKTGIKLFEGSNHLGNVLAVFTDRKIPVASGTNVLSYTADITSTSDYYAFGSQMPGRKYTKTNYRYGFNGKEKDSEFHDNYDYGKRVYDARLGKFLSSDPLAKIYPFYSPYQFAGNSPIVNVDIDGEEPFDYRLRTAEFRARLDNIEWEDIATYLLCETQCSMMNIVSREQAQMSQTTKNVLYARYGVFTNFNEVTFKYELSIEYEWVVEGPGGAILGTFIDFLGASSFLQKGPTALLAKTPVKPILFSIPLGFKSFGQFKQFGTTIQAGLAKLGYKNTNLYMQGSSITARSAETGELFDVGRKSDFDLALTGEDIFKKAEELGLVKGDRTGPINLGSEEASKLGISDLLEEISNSIGRDVNVMIFKTVEAIKAKGSSVRVPTQQ</sequence>
<dbReference type="RefSeq" id="WP_045469960.1">
    <property type="nucleotide sequence ID" value="NZ_BBLT01000020.1"/>
</dbReference>
<evidence type="ECO:0000313" key="3">
    <source>
        <dbReference type="Proteomes" id="UP000030185"/>
    </source>
</evidence>
<gene>
    <name evidence="2" type="ORF">MYP_5026</name>
</gene>
<name>A0A098LLF7_9BACT</name>
<feature type="compositionally biased region" description="Polar residues" evidence="1">
    <location>
        <begin position="1"/>
        <end position="10"/>
    </location>
</feature>
<organism evidence="2 3">
    <name type="scientific">Sporocytophaga myxococcoides</name>
    <dbReference type="NCBI Taxonomy" id="153721"/>
    <lineage>
        <taxon>Bacteria</taxon>
        <taxon>Pseudomonadati</taxon>
        <taxon>Bacteroidota</taxon>
        <taxon>Cytophagia</taxon>
        <taxon>Cytophagales</taxon>
        <taxon>Cytophagaceae</taxon>
        <taxon>Sporocytophaga</taxon>
    </lineage>
</organism>
<protein>
    <submittedName>
        <fullName evidence="2">RHS repeat-associated core domain-containing protein</fullName>
    </submittedName>
</protein>
<dbReference type="Proteomes" id="UP000030185">
    <property type="component" value="Unassembled WGS sequence"/>
</dbReference>
<dbReference type="eggNOG" id="COG1372">
    <property type="taxonomic scope" value="Bacteria"/>
</dbReference>
<comment type="caution">
    <text evidence="2">The sequence shown here is derived from an EMBL/GenBank/DDBJ whole genome shotgun (WGS) entry which is preliminary data.</text>
</comment>
<dbReference type="PANTHER" id="PTHR32305:SF15">
    <property type="entry name" value="PROTEIN RHSA-RELATED"/>
    <property type="match status" value="1"/>
</dbReference>
<evidence type="ECO:0000313" key="2">
    <source>
        <dbReference type="EMBL" id="GAL87795.1"/>
    </source>
</evidence>
<dbReference type="STRING" id="153721.MYP_5026"/>
<keyword evidence="3" id="KW-1185">Reference proteome</keyword>
<dbReference type="PANTHER" id="PTHR32305">
    <property type="match status" value="1"/>
</dbReference>
<evidence type="ECO:0000256" key="1">
    <source>
        <dbReference type="SAM" id="MobiDB-lite"/>
    </source>
</evidence>
<dbReference type="InterPro" id="IPR050708">
    <property type="entry name" value="T6SS_VgrG/RHS"/>
</dbReference>
<feature type="region of interest" description="Disordered" evidence="1">
    <location>
        <begin position="1"/>
        <end position="21"/>
    </location>
</feature>
<dbReference type="AlphaFoldDB" id="A0A098LLF7"/>
<dbReference type="Gene3D" id="2.180.10.10">
    <property type="entry name" value="RHS repeat-associated core"/>
    <property type="match status" value="1"/>
</dbReference>